<protein>
    <submittedName>
        <fullName evidence="1">SRPBCC family protein</fullName>
    </submittedName>
</protein>
<reference evidence="1 2" key="1">
    <citation type="submission" date="2024-09" db="EMBL/GenBank/DDBJ databases">
        <authorList>
            <person name="Lee S.D."/>
        </authorList>
    </citation>
    <scope>NUCLEOTIDE SEQUENCE [LARGE SCALE GENOMIC DNA]</scope>
    <source>
        <strain evidence="1 2">N1-3</strain>
    </source>
</reference>
<dbReference type="InterPro" id="IPR019587">
    <property type="entry name" value="Polyketide_cyclase/dehydratase"/>
</dbReference>
<evidence type="ECO:0000313" key="1">
    <source>
        <dbReference type="EMBL" id="MFC1430530.1"/>
    </source>
</evidence>
<sequence>MAKRLRPVTAEFLELAPTRLVFVSQLRAKPDQVFRELTEDASTWPLWFTAVRSAAYTGPPPYGPGAGRAVTLRGGSRFVESVVIWDDPHRFVYRVEQSNVPGLLAWMEEWLLAPSADGGTVLRFTMAIDAALTVRAAVRLARPGIARSVRAAATRLDARCTGT</sequence>
<dbReference type="InterPro" id="IPR023393">
    <property type="entry name" value="START-like_dom_sf"/>
</dbReference>
<evidence type="ECO:0000313" key="2">
    <source>
        <dbReference type="Proteomes" id="UP001592530"/>
    </source>
</evidence>
<dbReference type="RefSeq" id="WP_380550194.1">
    <property type="nucleotide sequence ID" value="NZ_JBHEZY010000002.1"/>
</dbReference>
<dbReference type="Pfam" id="PF10604">
    <property type="entry name" value="Polyketide_cyc2"/>
    <property type="match status" value="1"/>
</dbReference>
<dbReference type="Proteomes" id="UP001592530">
    <property type="component" value="Unassembled WGS sequence"/>
</dbReference>
<comment type="caution">
    <text evidence="1">The sequence shown here is derived from an EMBL/GenBank/DDBJ whole genome shotgun (WGS) entry which is preliminary data.</text>
</comment>
<organism evidence="1 2">
    <name type="scientific">Streptacidiphilus alkalitolerans</name>
    <dbReference type="NCBI Taxonomy" id="3342712"/>
    <lineage>
        <taxon>Bacteria</taxon>
        <taxon>Bacillati</taxon>
        <taxon>Actinomycetota</taxon>
        <taxon>Actinomycetes</taxon>
        <taxon>Kitasatosporales</taxon>
        <taxon>Streptomycetaceae</taxon>
        <taxon>Streptacidiphilus</taxon>
    </lineage>
</organism>
<proteinExistence type="predicted"/>
<name>A0ABV6WWV9_9ACTN</name>
<dbReference type="SUPFAM" id="SSF55961">
    <property type="entry name" value="Bet v1-like"/>
    <property type="match status" value="1"/>
</dbReference>
<dbReference type="Gene3D" id="3.30.530.20">
    <property type="match status" value="1"/>
</dbReference>
<gene>
    <name evidence="1" type="ORF">ACEZDB_07605</name>
</gene>
<accession>A0ABV6WWV9</accession>
<dbReference type="EMBL" id="JBHEZY010000002">
    <property type="protein sequence ID" value="MFC1430530.1"/>
    <property type="molecule type" value="Genomic_DNA"/>
</dbReference>